<evidence type="ECO:0000256" key="1">
    <source>
        <dbReference type="ARBA" id="ARBA00007996"/>
    </source>
</evidence>
<evidence type="ECO:0000256" key="2">
    <source>
        <dbReference type="ARBA" id="ARBA00022603"/>
    </source>
</evidence>
<dbReference type="GO" id="GO:0008170">
    <property type="term" value="F:N-methyltransferase activity"/>
    <property type="evidence" value="ECO:0007669"/>
    <property type="project" value="TreeGrafter"/>
</dbReference>
<evidence type="ECO:0000313" key="5">
    <source>
        <dbReference type="EMBL" id="KAJ1196391.1"/>
    </source>
</evidence>
<dbReference type="PANTHER" id="PTHR10867">
    <property type="entry name" value="NNMT/PNMT/TEMT FAMILY MEMBER"/>
    <property type="match status" value="1"/>
</dbReference>
<evidence type="ECO:0000256" key="3">
    <source>
        <dbReference type="ARBA" id="ARBA00022679"/>
    </source>
</evidence>
<reference evidence="5" key="1">
    <citation type="journal article" date="2022" name="bioRxiv">
        <title>Sequencing and chromosome-scale assembly of the giantPleurodeles waltlgenome.</title>
        <authorList>
            <person name="Brown T."/>
            <person name="Elewa A."/>
            <person name="Iarovenko S."/>
            <person name="Subramanian E."/>
            <person name="Araus A.J."/>
            <person name="Petzold A."/>
            <person name="Susuki M."/>
            <person name="Suzuki K.-i.T."/>
            <person name="Hayashi T."/>
            <person name="Toyoda A."/>
            <person name="Oliveira C."/>
            <person name="Osipova E."/>
            <person name="Leigh N.D."/>
            <person name="Simon A."/>
            <person name="Yun M.H."/>
        </authorList>
    </citation>
    <scope>NUCLEOTIDE SEQUENCE</scope>
    <source>
        <strain evidence="5">20211129_DDA</strain>
        <tissue evidence="5">Liver</tissue>
    </source>
</reference>
<proteinExistence type="inferred from homology"/>
<protein>
    <submittedName>
        <fullName evidence="5">Uncharacterized protein</fullName>
    </submittedName>
</protein>
<dbReference type="InterPro" id="IPR000940">
    <property type="entry name" value="NNMT_TEMT_trans"/>
</dbReference>
<sequence>MKTCSEVQALLDEHLDPKALLDTYTGENSGFLVDSVQWIFTRLNKTVSSGSLKGETLIQFSIGPYFPYLLPVSECFTEIIIAGATDKGVAEVEKWRTNAPGAIDFSHAAKLACELQGNREGLPTSLQTSSLTQVSREPWTEKQNMLQRKIIKALKYDLCNSNPLSPTLLPPADCLFLKHCLECHMPDKEGFCGALKNVTKLIKKGGHLIMIACLEQTYYMVDNFKFPNLPIDEATVRTALLDAGWAIEELEVLRRNVNYLYDVADYTGIIYVKALKK</sequence>
<dbReference type="GO" id="GO:0032259">
    <property type="term" value="P:methylation"/>
    <property type="evidence" value="ECO:0007669"/>
    <property type="project" value="UniProtKB-KW"/>
</dbReference>
<dbReference type="Proteomes" id="UP001066276">
    <property type="component" value="Chromosome 2_1"/>
</dbReference>
<dbReference type="Gene3D" id="3.40.50.150">
    <property type="entry name" value="Vaccinia Virus protein VP39"/>
    <property type="match status" value="1"/>
</dbReference>
<evidence type="ECO:0000256" key="4">
    <source>
        <dbReference type="ARBA" id="ARBA00022691"/>
    </source>
</evidence>
<comment type="similarity">
    <text evidence="1">Belongs to the class I-like SAM-binding methyltransferase superfamily. NNMT/PNMT/TEMT family.</text>
</comment>
<dbReference type="PANTHER" id="PTHR10867:SF32">
    <property type="entry name" value="NICOTINAMIDE N-METHYLTRANSFERASE"/>
    <property type="match status" value="1"/>
</dbReference>
<dbReference type="GO" id="GO:0005829">
    <property type="term" value="C:cytosol"/>
    <property type="evidence" value="ECO:0007669"/>
    <property type="project" value="TreeGrafter"/>
</dbReference>
<accession>A0AAV7V7D1</accession>
<name>A0AAV7V7D1_PLEWA</name>
<dbReference type="AlphaFoldDB" id="A0AAV7V7D1"/>
<keyword evidence="4" id="KW-0949">S-adenosyl-L-methionine</keyword>
<keyword evidence="3" id="KW-0808">Transferase</keyword>
<gene>
    <name evidence="5" type="ORF">NDU88_000262</name>
</gene>
<evidence type="ECO:0000313" key="6">
    <source>
        <dbReference type="Proteomes" id="UP001066276"/>
    </source>
</evidence>
<organism evidence="5 6">
    <name type="scientific">Pleurodeles waltl</name>
    <name type="common">Iberian ribbed newt</name>
    <dbReference type="NCBI Taxonomy" id="8319"/>
    <lineage>
        <taxon>Eukaryota</taxon>
        <taxon>Metazoa</taxon>
        <taxon>Chordata</taxon>
        <taxon>Craniata</taxon>
        <taxon>Vertebrata</taxon>
        <taxon>Euteleostomi</taxon>
        <taxon>Amphibia</taxon>
        <taxon>Batrachia</taxon>
        <taxon>Caudata</taxon>
        <taxon>Salamandroidea</taxon>
        <taxon>Salamandridae</taxon>
        <taxon>Pleurodelinae</taxon>
        <taxon>Pleurodeles</taxon>
    </lineage>
</organism>
<dbReference type="Pfam" id="PF01234">
    <property type="entry name" value="NNMT_PNMT_TEMT"/>
    <property type="match status" value="1"/>
</dbReference>
<keyword evidence="6" id="KW-1185">Reference proteome</keyword>
<dbReference type="InterPro" id="IPR029063">
    <property type="entry name" value="SAM-dependent_MTases_sf"/>
</dbReference>
<dbReference type="EMBL" id="JANPWB010000003">
    <property type="protein sequence ID" value="KAJ1196391.1"/>
    <property type="molecule type" value="Genomic_DNA"/>
</dbReference>
<dbReference type="PROSITE" id="PS51681">
    <property type="entry name" value="SAM_MT_NNMT_PNMT_TEMT"/>
    <property type="match status" value="1"/>
</dbReference>
<comment type="caution">
    <text evidence="5">The sequence shown here is derived from an EMBL/GenBank/DDBJ whole genome shotgun (WGS) entry which is preliminary data.</text>
</comment>
<dbReference type="SUPFAM" id="SSF53335">
    <property type="entry name" value="S-adenosyl-L-methionine-dependent methyltransferases"/>
    <property type="match status" value="1"/>
</dbReference>
<keyword evidence="2" id="KW-0489">Methyltransferase</keyword>